<dbReference type="HAMAP" id="MF_00267">
    <property type="entry name" value="MinC"/>
    <property type="match status" value="1"/>
</dbReference>
<comment type="caution">
    <text evidence="9">The sequence shown here is derived from an EMBL/GenBank/DDBJ whole genome shotgun (WGS) entry which is preliminary data.</text>
</comment>
<dbReference type="Gene3D" id="2.160.20.70">
    <property type="match status" value="1"/>
</dbReference>
<evidence type="ECO:0000313" key="10">
    <source>
        <dbReference type="Proteomes" id="UP001620597"/>
    </source>
</evidence>
<gene>
    <name evidence="6 9" type="primary">minC</name>
    <name evidence="9" type="ORF">WG929_00555</name>
</gene>
<dbReference type="InterPro" id="IPR005526">
    <property type="entry name" value="Septum_form_inhib_MinC_C"/>
</dbReference>
<dbReference type="Pfam" id="PF05209">
    <property type="entry name" value="MinC_N"/>
    <property type="match status" value="1"/>
</dbReference>
<keyword evidence="4 6" id="KW-0131">Cell cycle</keyword>
<dbReference type="EMBL" id="JBBKTX010000001">
    <property type="protein sequence ID" value="MFK4750887.1"/>
    <property type="molecule type" value="Genomic_DNA"/>
</dbReference>
<dbReference type="PANTHER" id="PTHR34108">
    <property type="entry name" value="SEPTUM SITE-DETERMINING PROTEIN MINC"/>
    <property type="match status" value="1"/>
</dbReference>
<evidence type="ECO:0000259" key="8">
    <source>
        <dbReference type="Pfam" id="PF05209"/>
    </source>
</evidence>
<comment type="similarity">
    <text evidence="1 6">Belongs to the MinC family.</text>
</comment>
<dbReference type="InterPro" id="IPR007874">
    <property type="entry name" value="MinC_N"/>
</dbReference>
<protein>
    <recommendedName>
        <fullName evidence="6">Probable septum site-determining protein MinC</fullName>
    </recommendedName>
</protein>
<comment type="subunit">
    <text evidence="6">Interacts with MinD and FtsZ.</text>
</comment>
<dbReference type="SUPFAM" id="SSF63848">
    <property type="entry name" value="Cell-division inhibitor MinC, C-terminal domain"/>
    <property type="match status" value="1"/>
</dbReference>
<feature type="domain" description="Septum formation inhibitor MinC N-terminal" evidence="8">
    <location>
        <begin position="6"/>
        <end position="76"/>
    </location>
</feature>
<dbReference type="Gene3D" id="3.30.70.260">
    <property type="match status" value="1"/>
</dbReference>
<feature type="domain" description="Septum formation inhibitor MinC C-terminal" evidence="7">
    <location>
        <begin position="133"/>
        <end position="230"/>
    </location>
</feature>
<dbReference type="PANTHER" id="PTHR34108:SF1">
    <property type="entry name" value="SEPTUM SITE-DETERMINING PROTEIN MINC"/>
    <property type="match status" value="1"/>
</dbReference>
<evidence type="ECO:0000313" key="9">
    <source>
        <dbReference type="EMBL" id="MFK4750887.1"/>
    </source>
</evidence>
<dbReference type="Pfam" id="PF03775">
    <property type="entry name" value="MinC_C"/>
    <property type="match status" value="1"/>
</dbReference>
<name>A0ABW8ND89_9GAMM</name>
<dbReference type="NCBIfam" id="TIGR01222">
    <property type="entry name" value="minC"/>
    <property type="match status" value="1"/>
</dbReference>
<evidence type="ECO:0000256" key="1">
    <source>
        <dbReference type="ARBA" id="ARBA00006291"/>
    </source>
</evidence>
<dbReference type="InterPro" id="IPR013033">
    <property type="entry name" value="MinC"/>
</dbReference>
<keyword evidence="2 6" id="KW-0132">Cell division</keyword>
<evidence type="ECO:0000256" key="2">
    <source>
        <dbReference type="ARBA" id="ARBA00022618"/>
    </source>
</evidence>
<evidence type="ECO:0000259" key="7">
    <source>
        <dbReference type="Pfam" id="PF03775"/>
    </source>
</evidence>
<comment type="function">
    <text evidence="5 6">Cell division inhibitor that blocks the formation of polar Z ring septums. Rapidly oscillates between the poles of the cell to destabilize FtsZ filaments that have formed before they mature into polar Z rings. Prevents FtsZ polymerization.</text>
</comment>
<reference evidence="9 10" key="1">
    <citation type="submission" date="2024-03" db="EMBL/GenBank/DDBJ databases">
        <title>High-quality draft genome sequence of Oceanobacter sp. wDCs-4.</title>
        <authorList>
            <person name="Dong C."/>
        </authorList>
    </citation>
    <scope>NUCLEOTIDE SEQUENCE [LARGE SCALE GENOMIC DNA]</scope>
    <source>
        <strain evidence="10">wDCs-4</strain>
    </source>
</reference>
<evidence type="ECO:0000256" key="4">
    <source>
        <dbReference type="ARBA" id="ARBA00023306"/>
    </source>
</evidence>
<keyword evidence="10" id="KW-1185">Reference proteome</keyword>
<sequence>MATPVLDMKTGMTPLTTLTFHSTEPEVISADLQRRRSEAPALFQGLPCLISLQHLDPEQTSLASLTTLLRQHGLAPVGVRYSSAAWHSACDALCLADFGQSSVKPVRQQPTPTQPDSQEQELQPIAARAVKVHSSNVRSGQQLYFDGDLVVMGMVSPGAEVLATGDIQIMGALRGKALAGIKGNPDAMISCLQFDAQLTAIAGHYQLFEDDHTLKNSSVLVRLVDDQLTITGSEK</sequence>
<proteinExistence type="inferred from homology"/>
<dbReference type="RefSeq" id="WP_369857098.1">
    <property type="nucleotide sequence ID" value="NZ_JBBKTX010000001.1"/>
</dbReference>
<dbReference type="InterPro" id="IPR016098">
    <property type="entry name" value="CAP/MinC_C"/>
</dbReference>
<evidence type="ECO:0000256" key="6">
    <source>
        <dbReference type="HAMAP-Rule" id="MF_00267"/>
    </source>
</evidence>
<evidence type="ECO:0000256" key="5">
    <source>
        <dbReference type="ARBA" id="ARBA00025606"/>
    </source>
</evidence>
<keyword evidence="3 6" id="KW-0717">Septation</keyword>
<organism evidence="9 10">
    <name type="scientific">Oceanobacter antarcticus</name>
    <dbReference type="NCBI Taxonomy" id="3133425"/>
    <lineage>
        <taxon>Bacteria</taxon>
        <taxon>Pseudomonadati</taxon>
        <taxon>Pseudomonadota</taxon>
        <taxon>Gammaproteobacteria</taxon>
        <taxon>Oceanospirillales</taxon>
        <taxon>Oceanospirillaceae</taxon>
        <taxon>Oceanobacter</taxon>
    </lineage>
</organism>
<accession>A0ABW8ND89</accession>
<evidence type="ECO:0000256" key="3">
    <source>
        <dbReference type="ARBA" id="ARBA00023210"/>
    </source>
</evidence>
<dbReference type="InterPro" id="IPR036145">
    <property type="entry name" value="MinC_C_sf"/>
</dbReference>
<dbReference type="Proteomes" id="UP001620597">
    <property type="component" value="Unassembled WGS sequence"/>
</dbReference>